<dbReference type="RefSeq" id="WP_069312822.1">
    <property type="nucleotide sequence ID" value="NZ_MDTU01000001.1"/>
</dbReference>
<accession>A0ABX3A6A8</accession>
<evidence type="ECO:0000313" key="2">
    <source>
        <dbReference type="EMBL" id="ODN43025.1"/>
    </source>
</evidence>
<keyword evidence="1" id="KW-1133">Transmembrane helix</keyword>
<evidence type="ECO:0000313" key="3">
    <source>
        <dbReference type="Proteomes" id="UP000094329"/>
    </source>
</evidence>
<dbReference type="InterPro" id="IPR050968">
    <property type="entry name" value="Cytochrome_c_oxidase_bac_sub4"/>
</dbReference>
<organism evidence="2 3">
    <name type="scientific">Piscirickettsia litoralis</name>
    <dbReference type="NCBI Taxonomy" id="1891921"/>
    <lineage>
        <taxon>Bacteria</taxon>
        <taxon>Pseudomonadati</taxon>
        <taxon>Pseudomonadota</taxon>
        <taxon>Gammaproteobacteria</taxon>
        <taxon>Thiotrichales</taxon>
        <taxon>Piscirickettsiaceae</taxon>
        <taxon>Piscirickettsia</taxon>
    </lineage>
</organism>
<dbReference type="EMBL" id="MDTU01000001">
    <property type="protein sequence ID" value="ODN43025.1"/>
    <property type="molecule type" value="Genomic_DNA"/>
</dbReference>
<gene>
    <name evidence="2" type="ORF">BGC07_08980</name>
</gene>
<feature type="transmembrane region" description="Helical" evidence="1">
    <location>
        <begin position="52"/>
        <end position="72"/>
    </location>
</feature>
<protein>
    <submittedName>
        <fullName evidence="2">Cytochrome C oxidase subunit IV</fullName>
    </submittedName>
</protein>
<keyword evidence="1" id="KW-0472">Membrane</keyword>
<proteinExistence type="predicted"/>
<sequence length="113" mass="12503">MSGHYEVAVNEKKNIGKSLKNYALGFIFSAVLFAVATLLVTKHAFTPAGVTAILAIILVVLLLVQLVCFFGLNTRTENARWDMLTFAFTILVTAVVVGGSLWIMYNLNYYMVH</sequence>
<feature type="transmembrane region" description="Helical" evidence="1">
    <location>
        <begin position="21"/>
        <end position="40"/>
    </location>
</feature>
<reference evidence="2 3" key="1">
    <citation type="submission" date="2016-08" db="EMBL/GenBank/DDBJ databases">
        <title>Draft genome sequence of Candidatus Piscirickettsia litoralis, from seawater.</title>
        <authorList>
            <person name="Wan X."/>
            <person name="Lee A.J."/>
            <person name="Hou S."/>
            <person name="Donachie S.P."/>
        </authorList>
    </citation>
    <scope>NUCLEOTIDE SEQUENCE [LARGE SCALE GENOMIC DNA]</scope>
    <source>
        <strain evidence="2 3">Y2</strain>
    </source>
</reference>
<name>A0ABX3A6A8_9GAMM</name>
<dbReference type="Proteomes" id="UP000094329">
    <property type="component" value="Unassembled WGS sequence"/>
</dbReference>
<feature type="transmembrane region" description="Helical" evidence="1">
    <location>
        <begin position="84"/>
        <end position="105"/>
    </location>
</feature>
<keyword evidence="1" id="KW-0812">Transmembrane</keyword>
<comment type="caution">
    <text evidence="2">The sequence shown here is derived from an EMBL/GenBank/DDBJ whole genome shotgun (WGS) entry which is preliminary data.</text>
</comment>
<keyword evidence="3" id="KW-1185">Reference proteome</keyword>
<dbReference type="PANTHER" id="PTHR36835:SF1">
    <property type="entry name" value="CYTOCHROME BO(3) UBIQUINOL OXIDASE SUBUNIT 4"/>
    <property type="match status" value="1"/>
</dbReference>
<evidence type="ECO:0000256" key="1">
    <source>
        <dbReference type="SAM" id="Phobius"/>
    </source>
</evidence>
<dbReference type="PANTHER" id="PTHR36835">
    <property type="entry name" value="CYTOCHROME BO(3) UBIQUINOL OXIDASE SUBUNIT 4"/>
    <property type="match status" value="1"/>
</dbReference>